<evidence type="ECO:0000313" key="5">
    <source>
        <dbReference type="Proteomes" id="UP000683360"/>
    </source>
</evidence>
<sequence length="467" mass="52499">MAIEWIKANINAFGGDSDQITLAGFGAGAVSATLQAHHKLNDGNFQRLLIYSDVSHLYGNVVGENFGFIMNIARALTRGLCPSNSKLLLQSKEIYDCLTSKTEAELISETKTAVATANGFSKLKLEFDFRPVFDNDFIKDLYFTEILPVDLLTTVSENEHALKVYEQLIPYQTQYSFDINKNIPRSVLCDVVVPTIADSHLPTKNKEKIINNICTRYTSSDETEQSRNVLRLIGDFYNYAPISELMYDHADYHLGENNYFCLWSQKSPLDDVLTSLTWMEGTVQNDALVYLLGIKSYQTIDPAAISDELIAFAESTIQMYSNFIKTGNPNSNAQIWPPYNADDEEYIQMKLQPTTGSFLFEDRMYYWLYEEYLYPSPLPTDSIVQPVQPVKTTVLSTKATSKTTSTKTTTTSTPSKQLPKTTKQPLVLPKLDATTISPDPVNASVMIRFSLVKGILLIIQIVLLYKS</sequence>
<evidence type="ECO:0000256" key="2">
    <source>
        <dbReference type="SAM" id="MobiDB-lite"/>
    </source>
</evidence>
<comment type="similarity">
    <text evidence="1">Belongs to the type-B carboxylesterase/lipase family.</text>
</comment>
<gene>
    <name evidence="4" type="ORF">MEDL_51594</name>
</gene>
<protein>
    <recommendedName>
        <fullName evidence="3">Carboxylesterase type B domain-containing protein</fullName>
    </recommendedName>
</protein>
<keyword evidence="5" id="KW-1185">Reference proteome</keyword>
<evidence type="ECO:0000313" key="4">
    <source>
        <dbReference type="EMBL" id="CAG2239221.1"/>
    </source>
</evidence>
<dbReference type="Gene3D" id="3.40.50.1820">
    <property type="entry name" value="alpha/beta hydrolase"/>
    <property type="match status" value="1"/>
</dbReference>
<accession>A0A8S3U6P9</accession>
<reference evidence="4" key="1">
    <citation type="submission" date="2021-03" db="EMBL/GenBank/DDBJ databases">
        <authorList>
            <person name="Bekaert M."/>
        </authorList>
    </citation>
    <scope>NUCLEOTIDE SEQUENCE</scope>
</reference>
<dbReference type="SUPFAM" id="SSF53474">
    <property type="entry name" value="alpha/beta-Hydrolases"/>
    <property type="match status" value="1"/>
</dbReference>
<dbReference type="OrthoDB" id="3200163at2759"/>
<proteinExistence type="inferred from homology"/>
<dbReference type="Proteomes" id="UP000683360">
    <property type="component" value="Unassembled WGS sequence"/>
</dbReference>
<comment type="caution">
    <text evidence="4">The sequence shown here is derived from an EMBL/GenBank/DDBJ whole genome shotgun (WGS) entry which is preliminary data.</text>
</comment>
<dbReference type="EMBL" id="CAJPWZ010002508">
    <property type="protein sequence ID" value="CAG2239221.1"/>
    <property type="molecule type" value="Genomic_DNA"/>
</dbReference>
<organism evidence="4 5">
    <name type="scientific">Mytilus edulis</name>
    <name type="common">Blue mussel</name>
    <dbReference type="NCBI Taxonomy" id="6550"/>
    <lineage>
        <taxon>Eukaryota</taxon>
        <taxon>Metazoa</taxon>
        <taxon>Spiralia</taxon>
        <taxon>Lophotrochozoa</taxon>
        <taxon>Mollusca</taxon>
        <taxon>Bivalvia</taxon>
        <taxon>Autobranchia</taxon>
        <taxon>Pteriomorphia</taxon>
        <taxon>Mytilida</taxon>
        <taxon>Mytiloidea</taxon>
        <taxon>Mytilidae</taxon>
        <taxon>Mytilinae</taxon>
        <taxon>Mytilus</taxon>
    </lineage>
</organism>
<dbReference type="InterPro" id="IPR002018">
    <property type="entry name" value="CarbesteraseB"/>
</dbReference>
<dbReference type="AlphaFoldDB" id="A0A8S3U6P9"/>
<evidence type="ECO:0000256" key="1">
    <source>
        <dbReference type="ARBA" id="ARBA00005964"/>
    </source>
</evidence>
<feature type="region of interest" description="Disordered" evidence="2">
    <location>
        <begin position="398"/>
        <end position="422"/>
    </location>
</feature>
<dbReference type="InterPro" id="IPR051093">
    <property type="entry name" value="Neuroligin/BSAL"/>
</dbReference>
<dbReference type="PANTHER" id="PTHR43903">
    <property type="entry name" value="NEUROLIGIN"/>
    <property type="match status" value="1"/>
</dbReference>
<dbReference type="InterPro" id="IPR029058">
    <property type="entry name" value="AB_hydrolase_fold"/>
</dbReference>
<feature type="domain" description="Carboxylesterase type B" evidence="3">
    <location>
        <begin position="1"/>
        <end position="367"/>
    </location>
</feature>
<dbReference type="Pfam" id="PF00135">
    <property type="entry name" value="COesterase"/>
    <property type="match status" value="1"/>
</dbReference>
<name>A0A8S3U6P9_MYTED</name>
<evidence type="ECO:0000259" key="3">
    <source>
        <dbReference type="Pfam" id="PF00135"/>
    </source>
</evidence>